<reference evidence="5 6" key="1">
    <citation type="submission" date="2018-11" db="EMBL/GenBank/DDBJ databases">
        <title>Sequencing the genomes of 1000 actinobacteria strains.</title>
        <authorList>
            <person name="Klenk H.-P."/>
        </authorList>
    </citation>
    <scope>NUCLEOTIDE SEQUENCE [LARGE SCALE GENOMIC DNA]</scope>
    <source>
        <strain evidence="5 6">DSM 44254</strain>
    </source>
</reference>
<evidence type="ECO:0000313" key="5">
    <source>
        <dbReference type="EMBL" id="ROO89660.1"/>
    </source>
</evidence>
<dbReference type="InterPro" id="IPR036890">
    <property type="entry name" value="HATPase_C_sf"/>
</dbReference>
<feature type="domain" description="MEDS" evidence="4">
    <location>
        <begin position="58"/>
        <end position="202"/>
    </location>
</feature>
<proteinExistence type="predicted"/>
<dbReference type="Gene3D" id="3.30.565.10">
    <property type="entry name" value="Histidine kinase-like ATPase, C-terminal domain"/>
    <property type="match status" value="1"/>
</dbReference>
<dbReference type="NCBIfam" id="NF041045">
    <property type="entry name" value="RsbA_anti_sig"/>
    <property type="match status" value="1"/>
</dbReference>
<name>A0A3N1D808_9ACTN</name>
<dbReference type="PANTHER" id="PTHR35526:SF3">
    <property type="entry name" value="ANTI-SIGMA-F FACTOR RSBW"/>
    <property type="match status" value="1"/>
</dbReference>
<evidence type="ECO:0000256" key="2">
    <source>
        <dbReference type="SAM" id="MobiDB-lite"/>
    </source>
</evidence>
<dbReference type="PANTHER" id="PTHR35526">
    <property type="entry name" value="ANTI-SIGMA-F FACTOR RSBW-RELATED"/>
    <property type="match status" value="1"/>
</dbReference>
<dbReference type="GO" id="GO:0004674">
    <property type="term" value="F:protein serine/threonine kinase activity"/>
    <property type="evidence" value="ECO:0007669"/>
    <property type="project" value="UniProtKB-KW"/>
</dbReference>
<accession>A0A3N1D808</accession>
<gene>
    <name evidence="5" type="ORF">EDD29_7365</name>
</gene>
<feature type="domain" description="Histidine kinase/HSP90-like ATPase" evidence="3">
    <location>
        <begin position="247"/>
        <end position="359"/>
    </location>
</feature>
<evidence type="ECO:0000256" key="1">
    <source>
        <dbReference type="ARBA" id="ARBA00022527"/>
    </source>
</evidence>
<dbReference type="InterPro" id="IPR025847">
    <property type="entry name" value="MEDS_domain"/>
</dbReference>
<dbReference type="InterPro" id="IPR050267">
    <property type="entry name" value="Anti-sigma-factor_SerPK"/>
</dbReference>
<dbReference type="Proteomes" id="UP000272400">
    <property type="component" value="Unassembled WGS sequence"/>
</dbReference>
<evidence type="ECO:0000259" key="3">
    <source>
        <dbReference type="Pfam" id="PF13581"/>
    </source>
</evidence>
<dbReference type="EMBL" id="RJKE01000001">
    <property type="protein sequence ID" value="ROO89660.1"/>
    <property type="molecule type" value="Genomic_DNA"/>
</dbReference>
<keyword evidence="5" id="KW-0808">Transferase</keyword>
<keyword evidence="1" id="KW-0723">Serine/threonine-protein kinase</keyword>
<keyword evidence="5" id="KW-0418">Kinase</keyword>
<dbReference type="OrthoDB" id="3748385at2"/>
<keyword evidence="6" id="KW-1185">Reference proteome</keyword>
<dbReference type="Pfam" id="PF14417">
    <property type="entry name" value="MEDS"/>
    <property type="match status" value="1"/>
</dbReference>
<comment type="caution">
    <text evidence="5">The sequence shown here is derived from an EMBL/GenBank/DDBJ whole genome shotgun (WGS) entry which is preliminary data.</text>
</comment>
<organism evidence="5 6">
    <name type="scientific">Actinocorallia herbida</name>
    <dbReference type="NCBI Taxonomy" id="58109"/>
    <lineage>
        <taxon>Bacteria</taxon>
        <taxon>Bacillati</taxon>
        <taxon>Actinomycetota</taxon>
        <taxon>Actinomycetes</taxon>
        <taxon>Streptosporangiales</taxon>
        <taxon>Thermomonosporaceae</taxon>
        <taxon>Actinocorallia</taxon>
    </lineage>
</organism>
<feature type="compositionally biased region" description="Gly residues" evidence="2">
    <location>
        <begin position="33"/>
        <end position="46"/>
    </location>
</feature>
<dbReference type="AlphaFoldDB" id="A0A3N1D808"/>
<feature type="region of interest" description="Disordered" evidence="2">
    <location>
        <begin position="1"/>
        <end position="59"/>
    </location>
</feature>
<dbReference type="CDD" id="cd16936">
    <property type="entry name" value="HATPase_RsbW-like"/>
    <property type="match status" value="1"/>
</dbReference>
<dbReference type="RefSeq" id="WP_123668718.1">
    <property type="nucleotide sequence ID" value="NZ_RJKE01000001.1"/>
</dbReference>
<dbReference type="SUPFAM" id="SSF55874">
    <property type="entry name" value="ATPase domain of HSP90 chaperone/DNA topoisomerase II/histidine kinase"/>
    <property type="match status" value="1"/>
</dbReference>
<evidence type="ECO:0000259" key="4">
    <source>
        <dbReference type="Pfam" id="PF14417"/>
    </source>
</evidence>
<evidence type="ECO:0000313" key="6">
    <source>
        <dbReference type="Proteomes" id="UP000272400"/>
    </source>
</evidence>
<feature type="region of interest" description="Disordered" evidence="2">
    <location>
        <begin position="206"/>
        <end position="241"/>
    </location>
</feature>
<feature type="compositionally biased region" description="Gly residues" evidence="2">
    <location>
        <begin position="10"/>
        <end position="23"/>
    </location>
</feature>
<dbReference type="Pfam" id="PF13581">
    <property type="entry name" value="HATPase_c_2"/>
    <property type="match status" value="1"/>
</dbReference>
<dbReference type="InterPro" id="IPR047718">
    <property type="entry name" value="RsbA-like_anti_sig"/>
</dbReference>
<dbReference type="InterPro" id="IPR003594">
    <property type="entry name" value="HATPase_dom"/>
</dbReference>
<protein>
    <submittedName>
        <fullName evidence="5">Histidine kinase-like protein</fullName>
    </submittedName>
</protein>
<sequence>MSLAGPAPGRPGGAGFSEWSGGGPDEDGPAPGRPGGAGFSERSGGGLDEDGPAPRLNHHGLLYGSDEEFLAAAVPFCRDGVENGDAVLAVTTPGNIGLLRDALGGAAGRVEFVVAEQWYDTPGRALAEYFRYVGRHTAEGGLARVLGEPVWHGRSPLETAEWTRYEAVVNLAFAASPAWIVCPYDTRVTSPGVVADSLRTHPRLLEGTGERLSDSYAPPTDESSWGRPVPPPPPGRGRTEAEFEGGLAPLRAFVGAAGLSLGMSREGAERLVLAANEVATNAVRHGGGRGRAAVWRDAHQVVCDITDPGSGGADEAVWYAGYVAPDPCAPSGHGLWAVRQLCELVELETGPRGTTVRLRLALR</sequence>